<evidence type="ECO:0000313" key="1">
    <source>
        <dbReference type="EMBL" id="PAF27423.1"/>
    </source>
</evidence>
<accession>A0A268S4E8</accession>
<dbReference type="Proteomes" id="UP000216133">
    <property type="component" value="Unassembled WGS sequence"/>
</dbReference>
<organism evidence="1 2">
    <name type="scientific">Shouchella clausii</name>
    <name type="common">Alkalihalobacillus clausii</name>
    <dbReference type="NCBI Taxonomy" id="79880"/>
    <lineage>
        <taxon>Bacteria</taxon>
        <taxon>Bacillati</taxon>
        <taxon>Bacillota</taxon>
        <taxon>Bacilli</taxon>
        <taxon>Bacillales</taxon>
        <taxon>Bacillaceae</taxon>
        <taxon>Shouchella</taxon>
    </lineage>
</organism>
<comment type="caution">
    <text evidence="1">The sequence shown here is derived from an EMBL/GenBank/DDBJ whole genome shotgun (WGS) entry which is preliminary data.</text>
</comment>
<reference evidence="1 2" key="1">
    <citation type="submission" date="2017-07" db="EMBL/GenBank/DDBJ databases">
        <title>Isolation and whole genome analysis of endospore-forming bacteria from heroin.</title>
        <authorList>
            <person name="Kalinowski J."/>
            <person name="Ahrens B."/>
            <person name="Al-Dilaimi A."/>
            <person name="Winkler A."/>
            <person name="Wibberg D."/>
            <person name="Schleenbecker U."/>
            <person name="Ruckert C."/>
            <person name="Wolfel R."/>
            <person name="Grass G."/>
        </authorList>
    </citation>
    <scope>NUCLEOTIDE SEQUENCE [LARGE SCALE GENOMIC DNA]</scope>
    <source>
        <strain evidence="1 2">7523-2</strain>
    </source>
</reference>
<proteinExistence type="predicted"/>
<gene>
    <name evidence="1" type="ORF">CHH61_03610</name>
</gene>
<sequence>MGTIENGATIWGYKEARLLREVQKFHSEFVDIIGLHELEQVTGEKFDGADQLPYFGAILTGMGREFIRVVRLKQR</sequence>
<evidence type="ECO:0000313" key="2">
    <source>
        <dbReference type="Proteomes" id="UP000216133"/>
    </source>
</evidence>
<name>A0A268S4E8_SHOCL</name>
<protein>
    <submittedName>
        <fullName evidence="1">Uncharacterized protein</fullName>
    </submittedName>
</protein>
<dbReference type="EMBL" id="NPBS01000014">
    <property type="protein sequence ID" value="PAF27423.1"/>
    <property type="molecule type" value="Genomic_DNA"/>
</dbReference>
<dbReference type="AlphaFoldDB" id="A0A268S4E8"/>